<gene>
    <name evidence="1" type="ORF">TM448B04953_0007</name>
</gene>
<organism evidence="1">
    <name type="scientific">viral metagenome</name>
    <dbReference type="NCBI Taxonomy" id="1070528"/>
    <lineage>
        <taxon>unclassified sequences</taxon>
        <taxon>metagenomes</taxon>
        <taxon>organismal metagenomes</taxon>
    </lineage>
</organism>
<dbReference type="AlphaFoldDB" id="A0A6M3Y0E7"/>
<reference evidence="1" key="1">
    <citation type="submission" date="2020-03" db="EMBL/GenBank/DDBJ databases">
        <title>The deep terrestrial virosphere.</title>
        <authorList>
            <person name="Holmfeldt K."/>
            <person name="Nilsson E."/>
            <person name="Simone D."/>
            <person name="Lopez-Fernandez M."/>
            <person name="Wu X."/>
            <person name="de Brujin I."/>
            <person name="Lundin D."/>
            <person name="Andersson A."/>
            <person name="Bertilsson S."/>
            <person name="Dopson M."/>
        </authorList>
    </citation>
    <scope>NUCLEOTIDE SEQUENCE</scope>
    <source>
        <strain evidence="1">TM448B04953</strain>
    </source>
</reference>
<accession>A0A6M3Y0E7</accession>
<name>A0A6M3Y0E7_9ZZZZ</name>
<protein>
    <submittedName>
        <fullName evidence="1">Uncharacterized protein</fullName>
    </submittedName>
</protein>
<dbReference type="EMBL" id="MT145115">
    <property type="protein sequence ID" value="QJI03745.1"/>
    <property type="molecule type" value="Genomic_DNA"/>
</dbReference>
<evidence type="ECO:0000313" key="1">
    <source>
        <dbReference type="EMBL" id="QJI03745.1"/>
    </source>
</evidence>
<proteinExistence type="predicted"/>
<sequence>MTWDVQKHGGQTVLYSSDGNSGIDIRINKGRRSLEIGGWYDTCVGIESTEISIDELLEYFKKK</sequence>